<dbReference type="PRINTS" id="PR00455">
    <property type="entry name" value="HTHTETR"/>
</dbReference>
<sequence length="237" mass="26720">MIDKNNGRYGEIMAAKCGGSPNAPTKSPKFRSRDATRTQAEILAVAIDEFAEHGFHGARIDRITKAAKCNSRMIYHYFGGKEQLYIAALEDIFQQIRDQEAQLNFSVGDPVTKLNELVEFTFDYFKNNADFRKMTRNENALNGMYIARSAVMRDMSEPLIVAIRNLVERGYSSGVFGRKPDPAQLYLSIVALSAHHLNNAATLGIVVGQNLHDDAWQEERRQHVKDVILSYLGIQNH</sequence>
<accession>A0A0F9URP9</accession>
<dbReference type="PANTHER" id="PTHR30328">
    <property type="entry name" value="TRANSCRIPTIONAL REPRESSOR"/>
    <property type="match status" value="1"/>
</dbReference>
<dbReference type="Gene3D" id="1.10.357.10">
    <property type="entry name" value="Tetracycline Repressor, domain 2"/>
    <property type="match status" value="1"/>
</dbReference>
<dbReference type="SUPFAM" id="SSF46689">
    <property type="entry name" value="Homeodomain-like"/>
    <property type="match status" value="1"/>
</dbReference>
<dbReference type="PROSITE" id="PS50977">
    <property type="entry name" value="HTH_TETR_2"/>
    <property type="match status" value="1"/>
</dbReference>
<evidence type="ECO:0000259" key="2">
    <source>
        <dbReference type="PROSITE" id="PS50977"/>
    </source>
</evidence>
<organism evidence="3">
    <name type="scientific">marine sediment metagenome</name>
    <dbReference type="NCBI Taxonomy" id="412755"/>
    <lineage>
        <taxon>unclassified sequences</taxon>
        <taxon>metagenomes</taxon>
        <taxon>ecological metagenomes</taxon>
    </lineage>
</organism>
<comment type="caution">
    <text evidence="3">The sequence shown here is derived from an EMBL/GenBank/DDBJ whole genome shotgun (WGS) entry which is preliminary data.</text>
</comment>
<name>A0A0F9URP9_9ZZZZ</name>
<keyword evidence="1" id="KW-0238">DNA-binding</keyword>
<dbReference type="PANTHER" id="PTHR30328:SF54">
    <property type="entry name" value="HTH-TYPE TRANSCRIPTIONAL REPRESSOR SCO4008"/>
    <property type="match status" value="1"/>
</dbReference>
<evidence type="ECO:0000313" key="3">
    <source>
        <dbReference type="EMBL" id="KKN94334.1"/>
    </source>
</evidence>
<proteinExistence type="predicted"/>
<dbReference type="InterPro" id="IPR041474">
    <property type="entry name" value="NicS_C"/>
</dbReference>
<dbReference type="Pfam" id="PF17938">
    <property type="entry name" value="TetR_C_29"/>
    <property type="match status" value="1"/>
</dbReference>
<dbReference type="Pfam" id="PF00440">
    <property type="entry name" value="TetR_N"/>
    <property type="match status" value="1"/>
</dbReference>
<protein>
    <recommendedName>
        <fullName evidence="2">HTH tetR-type domain-containing protein</fullName>
    </recommendedName>
</protein>
<evidence type="ECO:0000256" key="1">
    <source>
        <dbReference type="ARBA" id="ARBA00023125"/>
    </source>
</evidence>
<dbReference type="EMBL" id="LAZR01000079">
    <property type="protein sequence ID" value="KKN94334.1"/>
    <property type="molecule type" value="Genomic_DNA"/>
</dbReference>
<dbReference type="InterPro" id="IPR009057">
    <property type="entry name" value="Homeodomain-like_sf"/>
</dbReference>
<dbReference type="InterPro" id="IPR050109">
    <property type="entry name" value="HTH-type_TetR-like_transc_reg"/>
</dbReference>
<feature type="domain" description="HTH tetR-type" evidence="2">
    <location>
        <begin position="36"/>
        <end position="96"/>
    </location>
</feature>
<dbReference type="AlphaFoldDB" id="A0A0F9URP9"/>
<dbReference type="InterPro" id="IPR036271">
    <property type="entry name" value="Tet_transcr_reg_TetR-rel_C_sf"/>
</dbReference>
<dbReference type="SUPFAM" id="SSF48498">
    <property type="entry name" value="Tetracyclin repressor-like, C-terminal domain"/>
    <property type="match status" value="1"/>
</dbReference>
<reference evidence="3" key="1">
    <citation type="journal article" date="2015" name="Nature">
        <title>Complex archaea that bridge the gap between prokaryotes and eukaryotes.</title>
        <authorList>
            <person name="Spang A."/>
            <person name="Saw J.H."/>
            <person name="Jorgensen S.L."/>
            <person name="Zaremba-Niedzwiedzka K."/>
            <person name="Martijn J."/>
            <person name="Lind A.E."/>
            <person name="van Eijk R."/>
            <person name="Schleper C."/>
            <person name="Guy L."/>
            <person name="Ettema T.J."/>
        </authorList>
    </citation>
    <scope>NUCLEOTIDE SEQUENCE</scope>
</reference>
<dbReference type="GO" id="GO:0003677">
    <property type="term" value="F:DNA binding"/>
    <property type="evidence" value="ECO:0007669"/>
    <property type="project" value="UniProtKB-KW"/>
</dbReference>
<gene>
    <name evidence="3" type="ORF">LCGC14_0189470</name>
</gene>
<dbReference type="InterPro" id="IPR001647">
    <property type="entry name" value="HTH_TetR"/>
</dbReference>